<evidence type="ECO:0000313" key="6">
    <source>
        <dbReference type="Proteomes" id="UP000526233"/>
    </source>
</evidence>
<evidence type="ECO:0000259" key="2">
    <source>
        <dbReference type="Pfam" id="PF09832"/>
    </source>
</evidence>
<dbReference type="KEGG" id="ops:A8A54_04660"/>
<accession>A0A1A9FJA9</accession>
<gene>
    <name evidence="4" type="ORF">CEV34_2985</name>
    <name evidence="3" type="ORF">EHE22_16065</name>
</gene>
<dbReference type="OrthoDB" id="5510290at2"/>
<sequence>MIPATGFRRLIAPFSALVLMSGVHAASAQEISASHLEAARAAIASINATEQFDEILPSAARALKGELIQKDPNLEALITKTVDDKALALASRRADLETESARAYANAFSEDELKAISAFYTSEAGKKLLAEGPIVTREVVKAANIWQNGIARDLATGVAEVLAAQAGATAAPATPEQPAQQ</sequence>
<feature type="chain" id="PRO_5008387209" evidence="1">
    <location>
        <begin position="26"/>
        <end position="181"/>
    </location>
</feature>
<dbReference type="STRING" id="419475.A8A54_04660"/>
<feature type="signal peptide" evidence="1">
    <location>
        <begin position="1"/>
        <end position="25"/>
    </location>
</feature>
<reference evidence="3 6" key="2">
    <citation type="submission" date="2018-11" db="EMBL/GenBank/DDBJ databases">
        <title>Genome sequencing and analysis.</title>
        <authorList>
            <person name="Huang Y.-T."/>
        </authorList>
    </citation>
    <scope>NUCLEOTIDE SEQUENCE [LARGE SCALE GENOMIC DNA]</scope>
    <source>
        <strain evidence="3 6">SHIN</strain>
    </source>
</reference>
<evidence type="ECO:0000313" key="4">
    <source>
        <dbReference type="EMBL" id="OYR25371.1"/>
    </source>
</evidence>
<dbReference type="EMBL" id="NNRM01000022">
    <property type="protein sequence ID" value="OYR25371.1"/>
    <property type="molecule type" value="Genomic_DNA"/>
</dbReference>
<dbReference type="Proteomes" id="UP000526233">
    <property type="component" value="Unassembled WGS sequence"/>
</dbReference>
<evidence type="ECO:0000313" key="3">
    <source>
        <dbReference type="EMBL" id="NNV21934.1"/>
    </source>
</evidence>
<organism evidence="4 5">
    <name type="scientific">Brucella pseudogrignonensis</name>
    <dbReference type="NCBI Taxonomy" id="419475"/>
    <lineage>
        <taxon>Bacteria</taxon>
        <taxon>Pseudomonadati</taxon>
        <taxon>Pseudomonadota</taxon>
        <taxon>Alphaproteobacteria</taxon>
        <taxon>Hyphomicrobiales</taxon>
        <taxon>Brucellaceae</taxon>
        <taxon>Brucella/Ochrobactrum group</taxon>
        <taxon>Brucella</taxon>
    </lineage>
</organism>
<dbReference type="RefSeq" id="WP_064320600.1">
    <property type="nucleotide sequence ID" value="NZ_CAXURC020000001.1"/>
</dbReference>
<dbReference type="Proteomes" id="UP000216188">
    <property type="component" value="Unassembled WGS sequence"/>
</dbReference>
<keyword evidence="5" id="KW-1185">Reference proteome</keyword>
<dbReference type="AlphaFoldDB" id="A0A1A9FJA9"/>
<keyword evidence="1" id="KW-0732">Signal</keyword>
<comment type="caution">
    <text evidence="4">The sequence shown here is derived from an EMBL/GenBank/DDBJ whole genome shotgun (WGS) entry which is preliminary data.</text>
</comment>
<evidence type="ECO:0000313" key="5">
    <source>
        <dbReference type="Proteomes" id="UP000216188"/>
    </source>
</evidence>
<dbReference type="EMBL" id="PKQI01000003">
    <property type="protein sequence ID" value="NNV21934.1"/>
    <property type="molecule type" value="Genomic_DNA"/>
</dbReference>
<dbReference type="Pfam" id="PF09832">
    <property type="entry name" value="DUF2059"/>
    <property type="match status" value="1"/>
</dbReference>
<proteinExistence type="predicted"/>
<dbReference type="InterPro" id="IPR018637">
    <property type="entry name" value="DUF2059"/>
</dbReference>
<protein>
    <submittedName>
        <fullName evidence="3">DUF2059 domain-containing protein</fullName>
    </submittedName>
</protein>
<name>A0A1A9FJA9_9HYPH</name>
<feature type="domain" description="DUF2059" evidence="2">
    <location>
        <begin position="95"/>
        <end position="152"/>
    </location>
</feature>
<reference evidence="4 5" key="1">
    <citation type="submission" date="2017-07" db="EMBL/GenBank/DDBJ databases">
        <title>Phylogenetic study on the rhizospheric bacterium Ochrobactrum sp. A44.</title>
        <authorList>
            <person name="Krzyzanowska D.M."/>
            <person name="Ossowicki A."/>
            <person name="Rajewska M."/>
            <person name="Maciag T."/>
            <person name="Kaczynski Z."/>
            <person name="Czerwicka M."/>
            <person name="Jafra S."/>
        </authorList>
    </citation>
    <scope>NUCLEOTIDE SEQUENCE [LARGE SCALE GENOMIC DNA]</scope>
    <source>
        <strain evidence="4 5">CCUG 30717</strain>
    </source>
</reference>
<dbReference type="GeneID" id="93108868"/>
<evidence type="ECO:0000256" key="1">
    <source>
        <dbReference type="SAM" id="SignalP"/>
    </source>
</evidence>